<evidence type="ECO:0000256" key="5">
    <source>
        <dbReference type="ARBA" id="ARBA00012439"/>
    </source>
</evidence>
<dbReference type="GO" id="GO:0004311">
    <property type="term" value="F:geranylgeranyl diphosphate synthase activity"/>
    <property type="evidence" value="ECO:0007669"/>
    <property type="project" value="UniProtKB-EC"/>
</dbReference>
<keyword evidence="8" id="KW-0479">Metal-binding</keyword>
<evidence type="ECO:0000256" key="18">
    <source>
        <dbReference type="ARBA" id="ARBA00049399"/>
    </source>
</evidence>
<dbReference type="Gene3D" id="1.10.600.10">
    <property type="entry name" value="Farnesyl Diphosphate Synthase"/>
    <property type="match status" value="1"/>
</dbReference>
<proteinExistence type="inferred from homology"/>
<name>A0A1V6SD98_9EURO</name>
<dbReference type="EC" id="2.5.1.29" evidence="4"/>
<keyword evidence="7 19" id="KW-0808">Transferase</keyword>
<dbReference type="EMBL" id="MLQL01000070">
    <property type="protein sequence ID" value="OQE11898.1"/>
    <property type="molecule type" value="Genomic_DNA"/>
</dbReference>
<reference evidence="21" key="1">
    <citation type="journal article" date="2017" name="Nat. Microbiol.">
        <title>Global analysis of biosynthetic gene clusters reveals vast potential of secondary metabolite production in Penicillium species.</title>
        <authorList>
            <person name="Nielsen J.C."/>
            <person name="Grijseels S."/>
            <person name="Prigent S."/>
            <person name="Ji B."/>
            <person name="Dainat J."/>
            <person name="Nielsen K.F."/>
            <person name="Frisvad J.C."/>
            <person name="Workman M."/>
            <person name="Nielsen J."/>
        </authorList>
    </citation>
    <scope>NUCLEOTIDE SEQUENCE [LARGE SCALE GENOMIC DNA]</scope>
    <source>
        <strain evidence="21">IBT 14082</strain>
    </source>
</reference>
<sequence>MLFLAPGYIFPNVATPVTVAIDFAQAVKQGAYNVLDLKASPIPNPELFQPPSRVSVGTTVGREERNEEIIRGPLNYLLSLPGKDIRGKLIDALNEWFRVPEDKLNIIKDIVVILHTASLLIDDIQDSSELRRGNPVAHKIFGVAQTINSANYAYFLAQAKLADLNDSRAFDIFTKGLLKLHRGQGMELYWRDNLICPTEEEYVEMVSCKTGGLFCLAVQLMQLNSEVTVNFSNFINLLGIIFQIRDDYMNLQSGTMTKTKGFSEDLTEGKFGYPIIHSIHAAPNDPQLIQILKLKTKDEVIKQYAVRYIESTGSFVYCREKLDMYLQEANETFRGLEMLLGPSKGIRAILDFLRTR</sequence>
<dbReference type="OrthoDB" id="10029326at2759"/>
<evidence type="ECO:0000256" key="19">
    <source>
        <dbReference type="RuleBase" id="RU004466"/>
    </source>
</evidence>
<comment type="similarity">
    <text evidence="3 19">Belongs to the FPP/GGPP synthase family.</text>
</comment>
<dbReference type="EC" id="2.5.1.1" evidence="6"/>
<organism evidence="20 21">
    <name type="scientific">Penicillium flavigenum</name>
    <dbReference type="NCBI Taxonomy" id="254877"/>
    <lineage>
        <taxon>Eukaryota</taxon>
        <taxon>Fungi</taxon>
        <taxon>Dikarya</taxon>
        <taxon>Ascomycota</taxon>
        <taxon>Pezizomycotina</taxon>
        <taxon>Eurotiomycetes</taxon>
        <taxon>Eurotiomycetidae</taxon>
        <taxon>Eurotiales</taxon>
        <taxon>Aspergillaceae</taxon>
        <taxon>Penicillium</taxon>
    </lineage>
</organism>
<accession>A0A1V6SD98</accession>
<evidence type="ECO:0000256" key="9">
    <source>
        <dbReference type="ARBA" id="ARBA00022842"/>
    </source>
</evidence>
<dbReference type="AlphaFoldDB" id="A0A1V6SD98"/>
<dbReference type="GO" id="GO:0043386">
    <property type="term" value="P:mycotoxin biosynthetic process"/>
    <property type="evidence" value="ECO:0007669"/>
    <property type="project" value="UniProtKB-ARBA"/>
</dbReference>
<evidence type="ECO:0000313" key="20">
    <source>
        <dbReference type="EMBL" id="OQE11898.1"/>
    </source>
</evidence>
<evidence type="ECO:0000256" key="15">
    <source>
        <dbReference type="ARBA" id="ARBA00033096"/>
    </source>
</evidence>
<keyword evidence="21" id="KW-1185">Reference proteome</keyword>
<evidence type="ECO:0000256" key="8">
    <source>
        <dbReference type="ARBA" id="ARBA00022723"/>
    </source>
</evidence>
<dbReference type="InterPro" id="IPR033749">
    <property type="entry name" value="Polyprenyl_synt_CS"/>
</dbReference>
<keyword evidence="9" id="KW-0460">Magnesium</keyword>
<evidence type="ECO:0000256" key="7">
    <source>
        <dbReference type="ARBA" id="ARBA00022679"/>
    </source>
</evidence>
<evidence type="ECO:0000256" key="1">
    <source>
        <dbReference type="ARBA" id="ARBA00001946"/>
    </source>
</evidence>
<evidence type="ECO:0000256" key="14">
    <source>
        <dbReference type="ARBA" id="ARBA00032873"/>
    </source>
</evidence>
<dbReference type="PROSITE" id="PS00723">
    <property type="entry name" value="POLYPRENYL_SYNTHASE_1"/>
    <property type="match status" value="1"/>
</dbReference>
<dbReference type="PANTHER" id="PTHR12001:SF70">
    <property type="entry name" value="PYROPHOSPHATE SYNTHETASE ATMG, PUTATIVE (AFU_ORTHOLOGUE AFUA_8G02400)-RELATED"/>
    <property type="match status" value="1"/>
</dbReference>
<evidence type="ECO:0000313" key="21">
    <source>
        <dbReference type="Proteomes" id="UP000191342"/>
    </source>
</evidence>
<comment type="catalytic activity">
    <reaction evidence="16">
        <text>isopentenyl diphosphate + (2E,6E)-farnesyl diphosphate = (2E,6E,10E)-geranylgeranyl diphosphate + diphosphate</text>
        <dbReference type="Rhea" id="RHEA:17653"/>
        <dbReference type="ChEBI" id="CHEBI:33019"/>
        <dbReference type="ChEBI" id="CHEBI:58756"/>
        <dbReference type="ChEBI" id="CHEBI:128769"/>
        <dbReference type="ChEBI" id="CHEBI:175763"/>
        <dbReference type="EC" id="2.5.1.29"/>
    </reaction>
</comment>
<evidence type="ECO:0000256" key="12">
    <source>
        <dbReference type="ARBA" id="ARBA00032424"/>
    </source>
</evidence>
<evidence type="ECO:0000256" key="2">
    <source>
        <dbReference type="ARBA" id="ARBA00005179"/>
    </source>
</evidence>
<evidence type="ECO:0000256" key="13">
    <source>
        <dbReference type="ARBA" id="ARBA00032448"/>
    </source>
</evidence>
<comment type="pathway">
    <text evidence="2">Secondary metabolite biosynthesis.</text>
</comment>
<gene>
    <name evidence="20" type="ORF">PENFLA_c070G10369</name>
</gene>
<dbReference type="InterPro" id="IPR000092">
    <property type="entry name" value="Polyprenyl_synt"/>
</dbReference>
<comment type="catalytic activity">
    <reaction evidence="17">
        <text>isopentenyl diphosphate + dimethylallyl diphosphate = (2E)-geranyl diphosphate + diphosphate</text>
        <dbReference type="Rhea" id="RHEA:22408"/>
        <dbReference type="ChEBI" id="CHEBI:33019"/>
        <dbReference type="ChEBI" id="CHEBI:57623"/>
        <dbReference type="ChEBI" id="CHEBI:58057"/>
        <dbReference type="ChEBI" id="CHEBI:128769"/>
        <dbReference type="EC" id="2.5.1.1"/>
    </reaction>
</comment>
<dbReference type="SUPFAM" id="SSF48576">
    <property type="entry name" value="Terpenoid synthases"/>
    <property type="match status" value="1"/>
</dbReference>
<evidence type="ECO:0000256" key="3">
    <source>
        <dbReference type="ARBA" id="ARBA00006706"/>
    </source>
</evidence>
<comment type="caution">
    <text evidence="20">The sequence shown here is derived from an EMBL/GenBank/DDBJ whole genome shotgun (WGS) entry which is preliminary data.</text>
</comment>
<dbReference type="GO" id="GO:0004161">
    <property type="term" value="F:dimethylallyltranstransferase activity"/>
    <property type="evidence" value="ECO:0007669"/>
    <property type="project" value="UniProtKB-EC"/>
</dbReference>
<evidence type="ECO:0000256" key="16">
    <source>
        <dbReference type="ARBA" id="ARBA00048119"/>
    </source>
</evidence>
<dbReference type="GO" id="GO:0008299">
    <property type="term" value="P:isoprenoid biosynthetic process"/>
    <property type="evidence" value="ECO:0007669"/>
    <property type="project" value="InterPro"/>
</dbReference>
<evidence type="ECO:0000256" key="6">
    <source>
        <dbReference type="ARBA" id="ARBA00012833"/>
    </source>
</evidence>
<protein>
    <recommendedName>
        <fullName evidence="14">(2E,6E)-farnesyl diphosphate synthase</fullName>
        <ecNumber evidence="6">2.5.1.1</ecNumber>
        <ecNumber evidence="5">2.5.1.10</ecNumber>
        <ecNumber evidence="4">2.5.1.29</ecNumber>
    </recommendedName>
    <alternativeName>
        <fullName evidence="13">Dimethylallyltranstransferase</fullName>
    </alternativeName>
    <alternativeName>
        <fullName evidence="12">Farnesyl diphosphate synthase</fullName>
    </alternativeName>
    <alternativeName>
        <fullName evidence="10">Farnesyltranstransferase</fullName>
    </alternativeName>
    <alternativeName>
        <fullName evidence="15">Geranylgeranyl diphosphate synthase</fullName>
    </alternativeName>
    <alternativeName>
        <fullName evidence="11">Geranyltranstransferase</fullName>
    </alternativeName>
</protein>
<dbReference type="Proteomes" id="UP000191342">
    <property type="component" value="Unassembled WGS sequence"/>
</dbReference>
<dbReference type="PANTHER" id="PTHR12001">
    <property type="entry name" value="GERANYLGERANYL PYROPHOSPHATE SYNTHASE"/>
    <property type="match status" value="1"/>
</dbReference>
<dbReference type="PROSITE" id="PS00444">
    <property type="entry name" value="POLYPRENYL_SYNTHASE_2"/>
    <property type="match status" value="1"/>
</dbReference>
<dbReference type="SFLD" id="SFLDS00005">
    <property type="entry name" value="Isoprenoid_Synthase_Type_I"/>
    <property type="match status" value="1"/>
</dbReference>
<dbReference type="GO" id="GO:0046872">
    <property type="term" value="F:metal ion binding"/>
    <property type="evidence" value="ECO:0007669"/>
    <property type="project" value="UniProtKB-KW"/>
</dbReference>
<evidence type="ECO:0000256" key="17">
    <source>
        <dbReference type="ARBA" id="ARBA00049291"/>
    </source>
</evidence>
<comment type="catalytic activity">
    <reaction evidence="18">
        <text>isopentenyl diphosphate + (2E)-geranyl diphosphate = (2E,6E)-farnesyl diphosphate + diphosphate</text>
        <dbReference type="Rhea" id="RHEA:19361"/>
        <dbReference type="ChEBI" id="CHEBI:33019"/>
        <dbReference type="ChEBI" id="CHEBI:58057"/>
        <dbReference type="ChEBI" id="CHEBI:128769"/>
        <dbReference type="ChEBI" id="CHEBI:175763"/>
        <dbReference type="EC" id="2.5.1.10"/>
    </reaction>
</comment>
<evidence type="ECO:0000256" key="10">
    <source>
        <dbReference type="ARBA" id="ARBA00032052"/>
    </source>
</evidence>
<dbReference type="STRING" id="254877.A0A1V6SD98"/>
<dbReference type="GO" id="GO:0046165">
    <property type="term" value="P:alcohol biosynthetic process"/>
    <property type="evidence" value="ECO:0007669"/>
    <property type="project" value="UniProtKB-ARBA"/>
</dbReference>
<dbReference type="GO" id="GO:0004337">
    <property type="term" value="F:(2E,6E)-farnesyl diphosphate synthase activity"/>
    <property type="evidence" value="ECO:0007669"/>
    <property type="project" value="UniProtKB-EC"/>
</dbReference>
<dbReference type="Pfam" id="PF00348">
    <property type="entry name" value="polyprenyl_synt"/>
    <property type="match status" value="1"/>
</dbReference>
<comment type="cofactor">
    <cofactor evidence="1">
        <name>Mg(2+)</name>
        <dbReference type="ChEBI" id="CHEBI:18420"/>
    </cofactor>
</comment>
<evidence type="ECO:0000256" key="11">
    <source>
        <dbReference type="ARBA" id="ARBA00032380"/>
    </source>
</evidence>
<dbReference type="CDD" id="cd00685">
    <property type="entry name" value="Trans_IPPS_HT"/>
    <property type="match status" value="1"/>
</dbReference>
<dbReference type="EC" id="2.5.1.10" evidence="5"/>
<dbReference type="InterPro" id="IPR008949">
    <property type="entry name" value="Isoprenoid_synthase_dom_sf"/>
</dbReference>
<evidence type="ECO:0000256" key="4">
    <source>
        <dbReference type="ARBA" id="ARBA00012382"/>
    </source>
</evidence>